<feature type="compositionally biased region" description="Polar residues" evidence="1">
    <location>
        <begin position="1"/>
        <end position="14"/>
    </location>
</feature>
<dbReference type="Proteomes" id="UP001165296">
    <property type="component" value="Unassembled WGS sequence"/>
</dbReference>
<comment type="caution">
    <text evidence="2">The sequence shown here is derived from an EMBL/GenBank/DDBJ whole genome shotgun (WGS) entry which is preliminary data.</text>
</comment>
<evidence type="ECO:0000313" key="2">
    <source>
        <dbReference type="EMBL" id="MCB2407479.1"/>
    </source>
</evidence>
<dbReference type="RefSeq" id="WP_226173281.1">
    <property type="nucleotide sequence ID" value="NZ_JAJADR010000001.1"/>
</dbReference>
<proteinExistence type="predicted"/>
<accession>A0ABS8ANZ5</accession>
<dbReference type="EMBL" id="JAJADR010000001">
    <property type="protein sequence ID" value="MCB2407479.1"/>
    <property type="molecule type" value="Genomic_DNA"/>
</dbReference>
<sequence>MDTPNTTPPANQAGKTGAENGCGAPPTPFVPLELHACMGLNACQGHDRFGTNSCAGSGSCATTEHICHSLNNCRGQGGCGLFGSAEEQDKPGMNDCAWKGSCATPIQAERFSTQGSNKGQSVWLRARQLFEERLTKEHREFMPAPFPKGPSTKWLNEQGPFDGCGSSGDPAGTFQNGGKPQGVTPGQSFRAGRKEG</sequence>
<evidence type="ECO:0000313" key="3">
    <source>
        <dbReference type="Proteomes" id="UP001165296"/>
    </source>
</evidence>
<evidence type="ECO:0000256" key="1">
    <source>
        <dbReference type="SAM" id="MobiDB-lite"/>
    </source>
</evidence>
<feature type="region of interest" description="Disordered" evidence="1">
    <location>
        <begin position="1"/>
        <end position="24"/>
    </location>
</feature>
<name>A0ABS8ANZ5_9BACT</name>
<reference evidence="2" key="1">
    <citation type="submission" date="2021-10" db="EMBL/GenBank/DDBJ databases">
        <authorList>
            <person name="Dean J.D."/>
            <person name="Kim M.K."/>
            <person name="Newey C.N."/>
            <person name="Stoker T.S."/>
            <person name="Thompson D.W."/>
            <person name="Grose J.H."/>
        </authorList>
    </citation>
    <scope>NUCLEOTIDE SEQUENCE</scope>
    <source>
        <strain evidence="2">BT178</strain>
    </source>
</reference>
<keyword evidence="3" id="KW-1185">Reference proteome</keyword>
<organism evidence="2 3">
    <name type="scientific">Hymenobacter lucidus</name>
    <dbReference type="NCBI Taxonomy" id="2880930"/>
    <lineage>
        <taxon>Bacteria</taxon>
        <taxon>Pseudomonadati</taxon>
        <taxon>Bacteroidota</taxon>
        <taxon>Cytophagia</taxon>
        <taxon>Cytophagales</taxon>
        <taxon>Hymenobacteraceae</taxon>
        <taxon>Hymenobacter</taxon>
    </lineage>
</organism>
<protein>
    <submittedName>
        <fullName evidence="2">Uncharacterized protein</fullName>
    </submittedName>
</protein>
<gene>
    <name evidence="2" type="ORF">LGH74_05785</name>
</gene>
<feature type="region of interest" description="Disordered" evidence="1">
    <location>
        <begin position="141"/>
        <end position="196"/>
    </location>
</feature>